<evidence type="ECO:0000259" key="6">
    <source>
        <dbReference type="PROSITE" id="PS50056"/>
    </source>
</evidence>
<dbReference type="VEuPathDB" id="FungiDB:BCV72DRAFT_303119"/>
<dbReference type="AlphaFoldDB" id="A0A0A1NF55"/>
<feature type="domain" description="Tyrosine-protein phosphatase" evidence="5">
    <location>
        <begin position="29"/>
        <end position="171"/>
    </location>
</feature>
<dbReference type="Proteomes" id="UP000242381">
    <property type="component" value="Unassembled WGS sequence"/>
</dbReference>
<keyword evidence="4" id="KW-0904">Protein phosphatase</keyword>
<protein>
    <recommendedName>
        <fullName evidence="2">protein-tyrosine-phosphatase</fullName>
        <ecNumber evidence="2">3.1.3.48</ecNumber>
    </recommendedName>
</protein>
<dbReference type="Gene3D" id="3.90.190.10">
    <property type="entry name" value="Protein tyrosine phosphatase superfamily"/>
    <property type="match status" value="1"/>
</dbReference>
<dbReference type="EC" id="3.1.3.48" evidence="2"/>
<dbReference type="PROSITE" id="PS00383">
    <property type="entry name" value="TYR_PHOSPHATASE_1"/>
    <property type="match status" value="1"/>
</dbReference>
<dbReference type="EMBL" id="KV921442">
    <property type="protein sequence ID" value="ORE15029.1"/>
    <property type="molecule type" value="Genomic_DNA"/>
</dbReference>
<dbReference type="InterPro" id="IPR000340">
    <property type="entry name" value="Dual-sp_phosphatase_cat-dom"/>
</dbReference>
<accession>A0A0A1NF55</accession>
<dbReference type="InterPro" id="IPR029021">
    <property type="entry name" value="Prot-tyrosine_phosphatase-like"/>
</dbReference>
<comment type="similarity">
    <text evidence="1">Belongs to the protein-tyrosine phosphatase family. Non-receptor class dual specificity subfamily.</text>
</comment>
<reference evidence="7 8" key="1">
    <citation type="journal article" date="2016" name="Proc. Natl. Acad. Sci. U.S.A.">
        <title>Lipid metabolic changes in an early divergent fungus govern the establishment of a mutualistic symbiosis with endobacteria.</title>
        <authorList>
            <person name="Lastovetsky O.A."/>
            <person name="Gaspar M.L."/>
            <person name="Mondo S.J."/>
            <person name="LaButti K.M."/>
            <person name="Sandor L."/>
            <person name="Grigoriev I.V."/>
            <person name="Henry S.A."/>
            <person name="Pawlowska T.E."/>
        </authorList>
    </citation>
    <scope>NUCLEOTIDE SEQUENCE [LARGE SCALE GENOMIC DNA]</scope>
    <source>
        <strain evidence="7 8">ATCC 11559</strain>
    </source>
</reference>
<dbReference type="GO" id="GO:0043409">
    <property type="term" value="P:negative regulation of MAPK cascade"/>
    <property type="evidence" value="ECO:0007669"/>
    <property type="project" value="TreeGrafter"/>
</dbReference>
<dbReference type="SMART" id="SM00195">
    <property type="entry name" value="DSPc"/>
    <property type="match status" value="1"/>
</dbReference>
<feature type="domain" description="Tyrosine specific protein phosphatases" evidence="6">
    <location>
        <begin position="92"/>
        <end position="150"/>
    </location>
</feature>
<name>A0A0A1NF55_RHIZD</name>
<evidence type="ECO:0000313" key="7">
    <source>
        <dbReference type="EMBL" id="ORE15029.1"/>
    </source>
</evidence>
<evidence type="ECO:0000256" key="3">
    <source>
        <dbReference type="ARBA" id="ARBA00022801"/>
    </source>
</evidence>
<evidence type="ECO:0000313" key="8">
    <source>
        <dbReference type="Proteomes" id="UP000242381"/>
    </source>
</evidence>
<dbReference type="InterPro" id="IPR016130">
    <property type="entry name" value="Tyr_Pase_AS"/>
</dbReference>
<dbReference type="InterPro" id="IPR000387">
    <property type="entry name" value="Tyr_Pase_dom"/>
</dbReference>
<evidence type="ECO:0000256" key="4">
    <source>
        <dbReference type="ARBA" id="ARBA00022912"/>
    </source>
</evidence>
<organism evidence="7 8">
    <name type="scientific">Rhizopus microsporus</name>
    <dbReference type="NCBI Taxonomy" id="58291"/>
    <lineage>
        <taxon>Eukaryota</taxon>
        <taxon>Fungi</taxon>
        <taxon>Fungi incertae sedis</taxon>
        <taxon>Mucoromycota</taxon>
        <taxon>Mucoromycotina</taxon>
        <taxon>Mucoromycetes</taxon>
        <taxon>Mucorales</taxon>
        <taxon>Mucorineae</taxon>
        <taxon>Rhizopodaceae</taxon>
        <taxon>Rhizopus</taxon>
    </lineage>
</organism>
<dbReference type="PANTHER" id="PTHR10159:SF519">
    <property type="entry name" value="DUAL SPECIFICITY PROTEIN PHOSPHATASE MPK3"/>
    <property type="match status" value="1"/>
</dbReference>
<gene>
    <name evidence="7" type="ORF">BCV71DRAFT_40243</name>
</gene>
<dbReference type="GO" id="GO:0008330">
    <property type="term" value="F:protein tyrosine/threonine phosphatase activity"/>
    <property type="evidence" value="ECO:0007669"/>
    <property type="project" value="TreeGrafter"/>
</dbReference>
<dbReference type="GO" id="GO:0017017">
    <property type="term" value="F:MAP kinase tyrosine/serine/threonine phosphatase activity"/>
    <property type="evidence" value="ECO:0007669"/>
    <property type="project" value="TreeGrafter"/>
</dbReference>
<dbReference type="CDD" id="cd14498">
    <property type="entry name" value="DSP"/>
    <property type="match status" value="1"/>
</dbReference>
<dbReference type="PROSITE" id="PS50056">
    <property type="entry name" value="TYR_PHOSPHATASE_2"/>
    <property type="match status" value="1"/>
</dbReference>
<dbReference type="Pfam" id="PF00782">
    <property type="entry name" value="DSPc"/>
    <property type="match status" value="1"/>
</dbReference>
<evidence type="ECO:0000259" key="5">
    <source>
        <dbReference type="PROSITE" id="PS50054"/>
    </source>
</evidence>
<sequence>MSIIPTQSDLFQTLENGLDGKPGGILITSIGEQITDYIWLGGFRTLESREFLEDNQIKHVLSLGHFKRCKPPIEVNHKIIAVKDDPEAHLIQHFPEAIEFISNAVSKREHVLVHCLAGVSRSPAILAAYLMATENWTVEEALANIQKARPFINPNRGFLNQLQLFQQMKCHFDENHPAYIKYLKEHPIDTSHLGHEKSEYESSCN</sequence>
<dbReference type="SUPFAM" id="SSF52799">
    <property type="entry name" value="(Phosphotyrosine protein) phosphatases II"/>
    <property type="match status" value="1"/>
</dbReference>
<dbReference type="OMA" id="DKKLHCQ"/>
<evidence type="ECO:0000256" key="1">
    <source>
        <dbReference type="ARBA" id="ARBA00008601"/>
    </source>
</evidence>
<dbReference type="PANTHER" id="PTHR10159">
    <property type="entry name" value="DUAL SPECIFICITY PROTEIN PHOSPHATASE"/>
    <property type="match status" value="1"/>
</dbReference>
<dbReference type="GO" id="GO:0033550">
    <property type="term" value="F:MAP kinase tyrosine phosphatase activity"/>
    <property type="evidence" value="ECO:0007669"/>
    <property type="project" value="TreeGrafter"/>
</dbReference>
<dbReference type="PROSITE" id="PS50054">
    <property type="entry name" value="TYR_PHOSPHATASE_DUAL"/>
    <property type="match status" value="1"/>
</dbReference>
<evidence type="ECO:0000256" key="2">
    <source>
        <dbReference type="ARBA" id="ARBA00013064"/>
    </source>
</evidence>
<dbReference type="GO" id="GO:0005737">
    <property type="term" value="C:cytoplasm"/>
    <property type="evidence" value="ECO:0007669"/>
    <property type="project" value="TreeGrafter"/>
</dbReference>
<proteinExistence type="inferred from homology"/>
<keyword evidence="3" id="KW-0378">Hydrolase</keyword>
<dbReference type="InterPro" id="IPR020422">
    <property type="entry name" value="TYR_PHOSPHATASE_DUAL_dom"/>
</dbReference>